<proteinExistence type="predicted"/>
<organism evidence="3 4">
    <name type="scientific">Paragonimus heterotremus</name>
    <dbReference type="NCBI Taxonomy" id="100268"/>
    <lineage>
        <taxon>Eukaryota</taxon>
        <taxon>Metazoa</taxon>
        <taxon>Spiralia</taxon>
        <taxon>Lophotrochozoa</taxon>
        <taxon>Platyhelminthes</taxon>
        <taxon>Trematoda</taxon>
        <taxon>Digenea</taxon>
        <taxon>Plagiorchiida</taxon>
        <taxon>Troglotremata</taxon>
        <taxon>Troglotrematidae</taxon>
        <taxon>Paragonimus</taxon>
    </lineage>
</organism>
<evidence type="ECO:0000313" key="4">
    <source>
        <dbReference type="Proteomes" id="UP000748531"/>
    </source>
</evidence>
<keyword evidence="2" id="KW-1133">Transmembrane helix</keyword>
<evidence type="ECO:0000313" key="3">
    <source>
        <dbReference type="EMBL" id="KAF5401753.1"/>
    </source>
</evidence>
<dbReference type="AlphaFoldDB" id="A0A8J4WH74"/>
<evidence type="ECO:0000256" key="2">
    <source>
        <dbReference type="SAM" id="Phobius"/>
    </source>
</evidence>
<evidence type="ECO:0000256" key="1">
    <source>
        <dbReference type="SAM" id="MobiDB-lite"/>
    </source>
</evidence>
<keyword evidence="2" id="KW-0812">Transmembrane</keyword>
<feature type="compositionally biased region" description="Basic residues" evidence="1">
    <location>
        <begin position="367"/>
        <end position="387"/>
    </location>
</feature>
<feature type="transmembrane region" description="Helical" evidence="2">
    <location>
        <begin position="56"/>
        <end position="78"/>
    </location>
</feature>
<dbReference type="OrthoDB" id="6243460at2759"/>
<keyword evidence="4" id="KW-1185">Reference proteome</keyword>
<feature type="region of interest" description="Disordered" evidence="1">
    <location>
        <begin position="367"/>
        <end position="404"/>
    </location>
</feature>
<accession>A0A8J4WH74</accession>
<sequence>MDSFYDDNTIIIDPYYTSEAAYAVDFDYDLLGNPVSWNKRFLRAPLSMVRIYSETYSWLITCCIFACLLITLCILKLIKGFPMILRLLWIALSKRNELVAEMRVWERRKKFMQRDDPDRYAAVYCRALANKLGVASRSQPVPKSLADYEAVRFVFPHHWLMDKTHQALQKVELDPSWNELVEGELEDTLKIAMKQKRLVEREPLSIVGRLIAKHMLAKGEGKNRDQSQFTREMLLLQGWEALYRERVKLATEENYYWWKSQDKTLPVEAREMVQQLQPIVTKSRQQKSLSGHDQVEALEQVKRDYQRLPHADQKEEVPGKRSKTPRASTPKIEISPPEFHRTERLMSHELDESIMLREILGMEHQHRLRLRRSRRRSSIRRSRRKTSKALTPTQSRIGKWDGGV</sequence>
<gene>
    <name evidence="3" type="ORF">PHET_05035</name>
</gene>
<feature type="compositionally biased region" description="Basic and acidic residues" evidence="1">
    <location>
        <begin position="304"/>
        <end position="319"/>
    </location>
</feature>
<protein>
    <submittedName>
        <fullName evidence="3">Uncharacterized protein</fullName>
    </submittedName>
</protein>
<feature type="region of interest" description="Disordered" evidence="1">
    <location>
        <begin position="304"/>
        <end position="333"/>
    </location>
</feature>
<dbReference type="Proteomes" id="UP000748531">
    <property type="component" value="Unassembled WGS sequence"/>
</dbReference>
<name>A0A8J4WH74_9TREM</name>
<dbReference type="EMBL" id="LUCH01002261">
    <property type="protein sequence ID" value="KAF5401753.1"/>
    <property type="molecule type" value="Genomic_DNA"/>
</dbReference>
<reference evidence="3" key="1">
    <citation type="submission" date="2019-05" db="EMBL/GenBank/DDBJ databases">
        <title>Annotation for the trematode Paragonimus heterotremus.</title>
        <authorList>
            <person name="Choi Y.-J."/>
        </authorList>
    </citation>
    <scope>NUCLEOTIDE SEQUENCE</scope>
    <source>
        <strain evidence="3">LC</strain>
    </source>
</reference>
<comment type="caution">
    <text evidence="3">The sequence shown here is derived from an EMBL/GenBank/DDBJ whole genome shotgun (WGS) entry which is preliminary data.</text>
</comment>
<keyword evidence="2" id="KW-0472">Membrane</keyword>